<keyword evidence="2" id="KW-1185">Reference proteome</keyword>
<gene>
    <name evidence="1" type="ORF">SAMN06296020_10582</name>
</gene>
<name>A0AA46AIX0_9CLOT</name>
<accession>A0AA46AIX0</accession>
<protein>
    <submittedName>
        <fullName evidence="1">Uncharacterized protein</fullName>
    </submittedName>
</protein>
<evidence type="ECO:0000313" key="1">
    <source>
        <dbReference type="EMBL" id="SMP54088.1"/>
    </source>
</evidence>
<dbReference type="AlphaFoldDB" id="A0AA46AIX0"/>
<reference evidence="1" key="1">
    <citation type="submission" date="2017-05" db="EMBL/GenBank/DDBJ databases">
        <authorList>
            <person name="Varghese N."/>
            <person name="Submissions S."/>
        </authorList>
    </citation>
    <scope>NUCLEOTIDE SEQUENCE</scope>
    <source>
        <strain evidence="1">Su22</strain>
    </source>
</reference>
<comment type="caution">
    <text evidence="1">The sequence shown here is derived from an EMBL/GenBank/DDBJ whole genome shotgun (WGS) entry which is preliminary data.</text>
</comment>
<proteinExistence type="predicted"/>
<sequence>MDQVTFLNQLKKHVQAQLDSNKQESQPDSNICYHATILPAPWRDVKYSDLTAYIQHEKKPAFGELLFWFVDQKELDEVSVYKGARMDRRLFSRIRSAADYQPSKRTVFSLIIGLQLDEYEAATLLESAGFSFSYSLEMDLILRFFIKEKIYNMDLLNQALMEFDLEPVGCIR</sequence>
<dbReference type="EMBL" id="FXUF01000005">
    <property type="protein sequence ID" value="SMP54088.1"/>
    <property type="molecule type" value="Genomic_DNA"/>
</dbReference>
<dbReference type="RefSeq" id="WP_283409011.1">
    <property type="nucleotide sequence ID" value="NZ_FXUF01000005.1"/>
</dbReference>
<evidence type="ECO:0000313" key="2">
    <source>
        <dbReference type="Proteomes" id="UP001158066"/>
    </source>
</evidence>
<organism evidence="1 2">
    <name type="scientific">Anoxynatronum buryatiense</name>
    <dbReference type="NCBI Taxonomy" id="489973"/>
    <lineage>
        <taxon>Bacteria</taxon>
        <taxon>Bacillati</taxon>
        <taxon>Bacillota</taxon>
        <taxon>Clostridia</taxon>
        <taxon>Eubacteriales</taxon>
        <taxon>Clostridiaceae</taxon>
        <taxon>Anoxynatronum</taxon>
    </lineage>
</organism>
<dbReference type="Proteomes" id="UP001158066">
    <property type="component" value="Unassembled WGS sequence"/>
</dbReference>